<dbReference type="Proteomes" id="UP001056120">
    <property type="component" value="Linkage Group LG04"/>
</dbReference>
<dbReference type="EMBL" id="CM042021">
    <property type="protein sequence ID" value="KAI3819220.1"/>
    <property type="molecule type" value="Genomic_DNA"/>
</dbReference>
<reference evidence="2" key="1">
    <citation type="journal article" date="2022" name="Mol. Ecol. Resour.">
        <title>The genomes of chicory, endive, great burdock and yacon provide insights into Asteraceae palaeo-polyploidization history and plant inulin production.</title>
        <authorList>
            <person name="Fan W."/>
            <person name="Wang S."/>
            <person name="Wang H."/>
            <person name="Wang A."/>
            <person name="Jiang F."/>
            <person name="Liu H."/>
            <person name="Zhao H."/>
            <person name="Xu D."/>
            <person name="Zhang Y."/>
        </authorList>
    </citation>
    <scope>NUCLEOTIDE SEQUENCE [LARGE SCALE GENOMIC DNA]</scope>
    <source>
        <strain evidence="2">cv. Yunnan</strain>
    </source>
</reference>
<name>A0ACB9JHJ0_9ASTR</name>
<organism evidence="1 2">
    <name type="scientific">Smallanthus sonchifolius</name>
    <dbReference type="NCBI Taxonomy" id="185202"/>
    <lineage>
        <taxon>Eukaryota</taxon>
        <taxon>Viridiplantae</taxon>
        <taxon>Streptophyta</taxon>
        <taxon>Embryophyta</taxon>
        <taxon>Tracheophyta</taxon>
        <taxon>Spermatophyta</taxon>
        <taxon>Magnoliopsida</taxon>
        <taxon>eudicotyledons</taxon>
        <taxon>Gunneridae</taxon>
        <taxon>Pentapetalae</taxon>
        <taxon>asterids</taxon>
        <taxon>campanulids</taxon>
        <taxon>Asterales</taxon>
        <taxon>Asteraceae</taxon>
        <taxon>Asteroideae</taxon>
        <taxon>Heliantheae alliance</taxon>
        <taxon>Millerieae</taxon>
        <taxon>Smallanthus</taxon>
    </lineage>
</organism>
<keyword evidence="2" id="KW-1185">Reference proteome</keyword>
<reference evidence="1 2" key="2">
    <citation type="journal article" date="2022" name="Mol. Ecol. Resour.">
        <title>The genomes of chicory, endive, great burdock and yacon provide insights into Asteraceae paleo-polyploidization history and plant inulin production.</title>
        <authorList>
            <person name="Fan W."/>
            <person name="Wang S."/>
            <person name="Wang H."/>
            <person name="Wang A."/>
            <person name="Jiang F."/>
            <person name="Liu H."/>
            <person name="Zhao H."/>
            <person name="Xu D."/>
            <person name="Zhang Y."/>
        </authorList>
    </citation>
    <scope>NUCLEOTIDE SEQUENCE [LARGE SCALE GENOMIC DNA]</scope>
    <source>
        <strain evidence="2">cv. Yunnan</strain>
        <tissue evidence="1">Leaves</tissue>
    </source>
</reference>
<evidence type="ECO:0000313" key="1">
    <source>
        <dbReference type="EMBL" id="KAI3819220.1"/>
    </source>
</evidence>
<comment type="caution">
    <text evidence="1">The sequence shown here is derived from an EMBL/GenBank/DDBJ whole genome shotgun (WGS) entry which is preliminary data.</text>
</comment>
<proteinExistence type="predicted"/>
<accession>A0ACB9JHJ0</accession>
<gene>
    <name evidence="1" type="ORF">L1987_13045</name>
</gene>
<protein>
    <submittedName>
        <fullName evidence="1">Uncharacterized protein</fullName>
    </submittedName>
</protein>
<sequence length="843" mass="94799">MVCAWLHQPDTWVPLPMVLEVGAYNCPSELEERSPIKFYFHEVGFHGVATAPTLLTESISESGSTKWADGEWTRPEEQETTRLIFRAGIKVEVSFEEEVLHGVWFPATIVEDLGNDLFLVEYSSWVNDESKLHRVTVDHLHIRPSIPQTTVTSFGLLEKVDAFVDFGWWSGVITKKLADSRYVVYFKHTNKVKELGHLELRPHVEWKNEKWFTPNQVPVSIDVEHDELRETVSLNFTNTIEDTTTCIDKQTSILATSMKRAKPTHLGSNLKPSKKSKAGNASDDMNLSNGGQSEEVSNLTAGQTDGTAENLSTKKKKLGKREKGVELKRPVITSARKKGRLSADSRGPKTLPKGDLTLATTPNIVEEKHVTSARKKGRLSVDSGGPKTLPKGYLTLTTTPNVVEEKRVTSARKKGRLSVDSGGPETLPKAAGDSTLTTIPNIVEEKHATKIFPIPVIMGLQCYSVTISQSKKPKELTSKSPQNVIEPEAPQSGVPLEPKATDNQERKETDGDTVTKRKRGRPFKSQSKNGKTSLAVNNQNGDASVKKVPYRSGIELTLQQEKYDKPVKGKRAKRRMISLNITSSPQDVQDSSKQIENGNSEINVEKSLDTVSDDQPLSRWFLGKQSLATLESTGKKPPEISKSLRALTNGDGQTLTFEKRSSLWETIESMEAFRLFPQKPHFRPLDSIKESARERHAINKMVDFSGVFEEMRRLRIGHPRTEIEDQLETLSELETYGFDINFIRNRLMELISLKDKREGLESRSKEVKDILGNHRVELQKIDDEIESIDKQLRDLMEKRDRASKDREKKDSEIIGLQAEIDEIEKGMREFCCKFDELATASFV</sequence>
<evidence type="ECO:0000313" key="2">
    <source>
        <dbReference type="Proteomes" id="UP001056120"/>
    </source>
</evidence>